<name>A0AA36JCM3_9DINO</name>
<evidence type="ECO:0000256" key="2">
    <source>
        <dbReference type="SAM" id="MobiDB-lite"/>
    </source>
</evidence>
<sequence>MSLSEDSEPKRPKAPKPVTFQLAHLQAGRKTWHDGASGGAVTFPSCFGGAAKPVPKKEVLLLGKVLFGRQRFAFELQEVNHSPAAVRKILDKAKEMQNARFGCWSDDEGSQAKELSIFDVVRADELTAKHSIQVKFQDIERIDVAGSAVTLSLSKAPQCYVKPEGEMSIVQMEVAKDITGGARSITFTAGPGEQGERLLRQKSDTASFSEVQRLISAFSPRMDALFRGVAPRPVATPARKRKNSEPAGAEKKPRADLTVLLKDIAAPKGSWLRQAVERFQLKGMVGSVLESQWKEYFRERVVLEMDRQTSLTSEDSEEEEEEEVVWPDCLGERPEFDGLCYESYREKEEEREFASEVLEGIRTSVEATIKSSALKLDPEAFAQGVFLLSYDINSEDVDTPRTVEATARIYAPNATGNYLDLSYTNHHRVRMSFTERFSHLYVTRSGPNIEPTAPRLNGKQGEKIFDLDYNEHRRKNPVKRSLASNATLASLGCHLFGEMGAMSNRKIFGLLVRAVGLGKFGEVNGWPIAMGVGYLKHPDAAYTFAFSCSARHDQHNPKLKKRMGLKDRAVAFVYVPLVAMSWHGMLYLRRVRGMVPGAHNYCHPWRVKCSGSRQALELLALAERRYGVHAHHTTGALSALHRAHRWQRAAHLLWRGVSLRLQLEWTKDVVSLSCLASAYERGSAWQGALALVFQEMACAQLRPNAVALTAALRACGRTNKVGKLQMRSWELDSVALSSLAAAYEKASQWEHALEFAKIGIDAKLPLYGVVAGACEKASLWREALALLPQMATRLLQPNELVVNSLLSNLQQSAQWQRALALFKDLPGVDSVGLHAIFNACEEGGVRVLPEELFISPLPSRQPRARERLQGERVLRVQELQNRGLLPALARFAFRRQVLNGLQDWLRSRPDQSDAPVDVLDVGMGFTREVLISFHAANEGERCVPSPAALVTASLGLFPRRPLLWALGLQADALLYREGVLLLQERIQLPSVQRPGMPCKALQNDFIRNNRGINEGEDIPQVQKQVFESIRQDEIKTPSSLGEVPGFGLDSLHAGVVAFLRCASLSGQAGGFLRRLGLSFRNALARAPG</sequence>
<protein>
    <recommendedName>
        <fullName evidence="5">Pentatricopeptide repeat-containing protein, chloroplastic</fullName>
    </recommendedName>
</protein>
<feature type="region of interest" description="Disordered" evidence="2">
    <location>
        <begin position="233"/>
        <end position="253"/>
    </location>
</feature>
<evidence type="ECO:0000256" key="1">
    <source>
        <dbReference type="ARBA" id="ARBA00022737"/>
    </source>
</evidence>
<comment type="caution">
    <text evidence="3">The sequence shown here is derived from an EMBL/GenBank/DDBJ whole genome shotgun (WGS) entry which is preliminary data.</text>
</comment>
<dbReference type="PANTHER" id="PTHR47447:SF17">
    <property type="entry name" value="OS12G0638900 PROTEIN"/>
    <property type="match status" value="1"/>
</dbReference>
<dbReference type="Proteomes" id="UP001178507">
    <property type="component" value="Unassembled WGS sequence"/>
</dbReference>
<evidence type="ECO:0008006" key="5">
    <source>
        <dbReference type="Google" id="ProtNLM"/>
    </source>
</evidence>
<evidence type="ECO:0000313" key="4">
    <source>
        <dbReference type="Proteomes" id="UP001178507"/>
    </source>
</evidence>
<dbReference type="AlphaFoldDB" id="A0AA36JCM3"/>
<gene>
    <name evidence="3" type="ORF">EVOR1521_LOCUS26345</name>
</gene>
<reference evidence="3" key="1">
    <citation type="submission" date="2023-08" db="EMBL/GenBank/DDBJ databases">
        <authorList>
            <person name="Chen Y."/>
            <person name="Shah S."/>
            <person name="Dougan E. K."/>
            <person name="Thang M."/>
            <person name="Chan C."/>
        </authorList>
    </citation>
    <scope>NUCLEOTIDE SEQUENCE</scope>
</reference>
<keyword evidence="1" id="KW-0677">Repeat</keyword>
<dbReference type="PANTHER" id="PTHR47447">
    <property type="entry name" value="OS03G0856100 PROTEIN"/>
    <property type="match status" value="1"/>
</dbReference>
<keyword evidence="4" id="KW-1185">Reference proteome</keyword>
<dbReference type="EMBL" id="CAUJNA010003507">
    <property type="protein sequence ID" value="CAJ1403750.1"/>
    <property type="molecule type" value="Genomic_DNA"/>
</dbReference>
<accession>A0AA36JCM3</accession>
<dbReference type="InterPro" id="IPR011990">
    <property type="entry name" value="TPR-like_helical_dom_sf"/>
</dbReference>
<proteinExistence type="predicted"/>
<organism evidence="3 4">
    <name type="scientific">Effrenium voratum</name>
    <dbReference type="NCBI Taxonomy" id="2562239"/>
    <lineage>
        <taxon>Eukaryota</taxon>
        <taxon>Sar</taxon>
        <taxon>Alveolata</taxon>
        <taxon>Dinophyceae</taxon>
        <taxon>Suessiales</taxon>
        <taxon>Symbiodiniaceae</taxon>
        <taxon>Effrenium</taxon>
    </lineage>
</organism>
<dbReference type="Gene3D" id="1.25.40.10">
    <property type="entry name" value="Tetratricopeptide repeat domain"/>
    <property type="match status" value="2"/>
</dbReference>
<evidence type="ECO:0000313" key="3">
    <source>
        <dbReference type="EMBL" id="CAJ1403750.1"/>
    </source>
</evidence>